<evidence type="ECO:0000256" key="4">
    <source>
        <dbReference type="ARBA" id="ARBA00023163"/>
    </source>
</evidence>
<name>A0A5B2VXJ0_9BACT</name>
<accession>A0A5B2VXJ0</accession>
<reference evidence="5 6" key="1">
    <citation type="submission" date="2019-09" db="EMBL/GenBank/DDBJ databases">
        <title>Chitinophaga ginsengihumi sp. nov., isolated from soil of ginseng rhizosphere.</title>
        <authorList>
            <person name="Lee J."/>
        </authorList>
    </citation>
    <scope>NUCLEOTIDE SEQUENCE [LARGE SCALE GENOMIC DNA]</scope>
    <source>
        <strain evidence="5 6">BN140078</strain>
    </source>
</reference>
<evidence type="ECO:0000256" key="2">
    <source>
        <dbReference type="ARBA" id="ARBA00023082"/>
    </source>
</evidence>
<dbReference type="PANTHER" id="PTHR43133:SF8">
    <property type="entry name" value="RNA POLYMERASE SIGMA FACTOR HI_1459-RELATED"/>
    <property type="match status" value="1"/>
</dbReference>
<dbReference type="Gene3D" id="1.10.1740.10">
    <property type="match status" value="1"/>
</dbReference>
<dbReference type="GO" id="GO:0006352">
    <property type="term" value="P:DNA-templated transcription initiation"/>
    <property type="evidence" value="ECO:0007669"/>
    <property type="project" value="InterPro"/>
</dbReference>
<evidence type="ECO:0000256" key="1">
    <source>
        <dbReference type="ARBA" id="ARBA00023015"/>
    </source>
</evidence>
<keyword evidence="6" id="KW-1185">Reference proteome</keyword>
<dbReference type="InterPro" id="IPR039425">
    <property type="entry name" value="RNA_pol_sigma-70-like"/>
</dbReference>
<reference evidence="5 6" key="2">
    <citation type="submission" date="2019-09" db="EMBL/GenBank/DDBJ databases">
        <authorList>
            <person name="Jin C."/>
        </authorList>
    </citation>
    <scope>NUCLEOTIDE SEQUENCE [LARGE SCALE GENOMIC DNA]</scope>
    <source>
        <strain evidence="5 6">BN140078</strain>
    </source>
</reference>
<dbReference type="InterPro" id="IPR013325">
    <property type="entry name" value="RNA_pol_sigma_r2"/>
</dbReference>
<protein>
    <submittedName>
        <fullName evidence="5">RNA polymerase sigma factor</fullName>
    </submittedName>
</protein>
<evidence type="ECO:0000313" key="6">
    <source>
        <dbReference type="Proteomes" id="UP000324611"/>
    </source>
</evidence>
<keyword evidence="4" id="KW-0804">Transcription</keyword>
<proteinExistence type="predicted"/>
<evidence type="ECO:0000256" key="3">
    <source>
        <dbReference type="ARBA" id="ARBA00023125"/>
    </source>
</evidence>
<organism evidence="5 6">
    <name type="scientific">Chitinophaga agrisoli</name>
    <dbReference type="NCBI Taxonomy" id="2607653"/>
    <lineage>
        <taxon>Bacteria</taxon>
        <taxon>Pseudomonadati</taxon>
        <taxon>Bacteroidota</taxon>
        <taxon>Chitinophagia</taxon>
        <taxon>Chitinophagales</taxon>
        <taxon>Chitinophagaceae</taxon>
        <taxon>Chitinophaga</taxon>
    </lineage>
</organism>
<dbReference type="GO" id="GO:0016987">
    <property type="term" value="F:sigma factor activity"/>
    <property type="evidence" value="ECO:0007669"/>
    <property type="project" value="UniProtKB-KW"/>
</dbReference>
<dbReference type="SUPFAM" id="SSF88946">
    <property type="entry name" value="Sigma2 domain of RNA polymerase sigma factors"/>
    <property type="match status" value="1"/>
</dbReference>
<keyword evidence="3" id="KW-0238">DNA-binding</keyword>
<comment type="caution">
    <text evidence="5">The sequence shown here is derived from an EMBL/GenBank/DDBJ whole genome shotgun (WGS) entry which is preliminary data.</text>
</comment>
<sequence length="172" mass="19963">MQEKEAQGLTALYRDTFPQVARVVQQLGGDLETAKDLFHDALIIYLEKQQQLNVRTSVPAYLIGITKILWFRKFRNDSRQRPLDDVADDISIPEDFYTPPPEKNRTLLQHLQVAGKKCMQLLQAFYYRQLSMQEVAETFGYKSTHSATVQKYKCLEKVREQIKQANYEAATT</sequence>
<dbReference type="PANTHER" id="PTHR43133">
    <property type="entry name" value="RNA POLYMERASE ECF-TYPE SIGMA FACTO"/>
    <property type="match status" value="1"/>
</dbReference>
<evidence type="ECO:0000313" key="5">
    <source>
        <dbReference type="EMBL" id="KAA2244553.1"/>
    </source>
</evidence>
<dbReference type="RefSeq" id="WP_149835951.1">
    <property type="nucleotide sequence ID" value="NZ_VUOC01000001.1"/>
</dbReference>
<keyword evidence="1" id="KW-0805">Transcription regulation</keyword>
<dbReference type="GO" id="GO:0003677">
    <property type="term" value="F:DNA binding"/>
    <property type="evidence" value="ECO:0007669"/>
    <property type="project" value="UniProtKB-KW"/>
</dbReference>
<keyword evidence="2" id="KW-0731">Sigma factor</keyword>
<dbReference type="AlphaFoldDB" id="A0A5B2VXJ0"/>
<gene>
    <name evidence="5" type="ORF">F0L74_00830</name>
</gene>
<dbReference type="Proteomes" id="UP000324611">
    <property type="component" value="Unassembled WGS sequence"/>
</dbReference>
<dbReference type="EMBL" id="VUOC01000001">
    <property type="protein sequence ID" value="KAA2244553.1"/>
    <property type="molecule type" value="Genomic_DNA"/>
</dbReference>